<organism evidence="1">
    <name type="scientific">marine metagenome</name>
    <dbReference type="NCBI Taxonomy" id="408172"/>
    <lineage>
        <taxon>unclassified sequences</taxon>
        <taxon>metagenomes</taxon>
        <taxon>ecological metagenomes</taxon>
    </lineage>
</organism>
<reference evidence="1" key="1">
    <citation type="submission" date="2018-05" db="EMBL/GenBank/DDBJ databases">
        <authorList>
            <person name="Lanie J.A."/>
            <person name="Ng W.-L."/>
            <person name="Kazmierczak K.M."/>
            <person name="Andrzejewski T.M."/>
            <person name="Davidsen T.M."/>
            <person name="Wayne K.J."/>
            <person name="Tettelin H."/>
            <person name="Glass J.I."/>
            <person name="Rusch D."/>
            <person name="Podicherti R."/>
            <person name="Tsui H.-C.T."/>
            <person name="Winkler M.E."/>
        </authorList>
    </citation>
    <scope>NUCLEOTIDE SEQUENCE</scope>
</reference>
<gene>
    <name evidence="1" type="ORF">METZ01_LOCUS479793</name>
</gene>
<dbReference type="AlphaFoldDB" id="A0A383C4F8"/>
<sequence length="41" mass="4708">MRPEWLVLFLITVLVTTPTLATERDQPPTFEKDVAPILQRA</sequence>
<accession>A0A383C4F8</accession>
<evidence type="ECO:0000313" key="1">
    <source>
        <dbReference type="EMBL" id="SVE26939.1"/>
    </source>
</evidence>
<name>A0A383C4F8_9ZZZZ</name>
<protein>
    <submittedName>
        <fullName evidence="1">Uncharacterized protein</fullName>
    </submittedName>
</protein>
<feature type="non-terminal residue" evidence="1">
    <location>
        <position position="41"/>
    </location>
</feature>
<proteinExistence type="predicted"/>
<dbReference type="EMBL" id="UINC01205666">
    <property type="protein sequence ID" value="SVE26939.1"/>
    <property type="molecule type" value="Genomic_DNA"/>
</dbReference>